<reference evidence="15" key="1">
    <citation type="submission" date="2019-08" db="EMBL/GenBank/DDBJ databases">
        <title>The improved chromosome-level genome for the pearl oyster Pinctada fucata martensii using PacBio sequencing and Hi-C.</title>
        <authorList>
            <person name="Zheng Z."/>
        </authorList>
    </citation>
    <scope>NUCLEOTIDE SEQUENCE</scope>
    <source>
        <strain evidence="15">ZZ-2019</strain>
        <tissue evidence="15">Adductor muscle</tissue>
    </source>
</reference>
<evidence type="ECO:0000313" key="16">
    <source>
        <dbReference type="Proteomes" id="UP001186944"/>
    </source>
</evidence>
<evidence type="ECO:0000259" key="14">
    <source>
        <dbReference type="PROSITE" id="PS50262"/>
    </source>
</evidence>
<dbReference type="Gene3D" id="1.20.1070.10">
    <property type="entry name" value="Rhodopsin 7-helix transmembrane proteins"/>
    <property type="match status" value="1"/>
</dbReference>
<dbReference type="EMBL" id="VSWD01000010">
    <property type="protein sequence ID" value="KAK3090012.1"/>
    <property type="molecule type" value="Genomic_DNA"/>
</dbReference>
<evidence type="ECO:0000256" key="8">
    <source>
        <dbReference type="ARBA" id="ARBA00023040"/>
    </source>
</evidence>
<comment type="caution">
    <text evidence="15">The sequence shown here is derived from an EMBL/GenBank/DDBJ whole genome shotgun (WGS) entry which is preliminary data.</text>
</comment>
<dbReference type="Proteomes" id="UP001186944">
    <property type="component" value="Unassembled WGS sequence"/>
</dbReference>
<feature type="compositionally biased region" description="Basic and acidic residues" evidence="12">
    <location>
        <begin position="262"/>
        <end position="299"/>
    </location>
</feature>
<dbReference type="AlphaFoldDB" id="A0AA89C0W1"/>
<dbReference type="GO" id="GO:0007602">
    <property type="term" value="P:phototransduction"/>
    <property type="evidence" value="ECO:0007669"/>
    <property type="project" value="UniProtKB-KW"/>
</dbReference>
<gene>
    <name evidence="15" type="ORF">FSP39_008490</name>
</gene>
<feature type="domain" description="G-protein coupled receptors family 1 profile" evidence="14">
    <location>
        <begin position="1"/>
        <end position="79"/>
    </location>
</feature>
<proteinExistence type="predicted"/>
<evidence type="ECO:0000313" key="15">
    <source>
        <dbReference type="EMBL" id="KAK3090012.1"/>
    </source>
</evidence>
<feature type="region of interest" description="Disordered" evidence="12">
    <location>
        <begin position="260"/>
        <end position="308"/>
    </location>
</feature>
<keyword evidence="11" id="KW-0807">Transducer</keyword>
<name>A0AA89C0W1_PINIB</name>
<keyword evidence="2" id="KW-0600">Photoreceptor protein</keyword>
<evidence type="ECO:0000256" key="5">
    <source>
        <dbReference type="ARBA" id="ARBA00022925"/>
    </source>
</evidence>
<dbReference type="GO" id="GO:0009881">
    <property type="term" value="F:photoreceptor activity"/>
    <property type="evidence" value="ECO:0007669"/>
    <property type="project" value="UniProtKB-KW"/>
</dbReference>
<keyword evidence="7" id="KW-0157">Chromophore</keyword>
<sequence length="308" mass="33270">MAKKMKVDDIKANQEKQNAEIKIAKIAMMIISLFLLSWCPYATVALIGQFGPSDWVTPFLAELPVMLAKASAMHNPIVYALNHPKFREALYNKAPWIFCCCDPPKLSASQSESQIKKHTKVSRAVSGDSDVVGGNFSDMSSCVSNLSDSAYGASVEMRKIRHDNSIRKPHEYQESSFGSPSTGYDNVLIRDLVQALVGVASAQNRGPSVIQPVYLPSGGASSEQAGQGDRQGVYVVDNGKQVDISAYLAQLAAAGGIACATSKDKEQETSEDKKEKEGKKEEPIEAKEGQSKENKEGAKEVPVGDPNV</sequence>
<keyword evidence="8" id="KW-0297">G-protein coupled receptor</keyword>
<comment type="subcellular location">
    <subcellularLocation>
        <location evidence="1">Membrane</location>
        <topology evidence="1">Multi-pass membrane protein</topology>
    </subcellularLocation>
</comment>
<dbReference type="PROSITE" id="PS50262">
    <property type="entry name" value="G_PROTEIN_RECEP_F1_2"/>
    <property type="match status" value="1"/>
</dbReference>
<keyword evidence="3" id="KW-0716">Sensory transduction</keyword>
<organism evidence="15 16">
    <name type="scientific">Pinctada imbricata</name>
    <name type="common">Atlantic pearl-oyster</name>
    <name type="synonym">Pinctada martensii</name>
    <dbReference type="NCBI Taxonomy" id="66713"/>
    <lineage>
        <taxon>Eukaryota</taxon>
        <taxon>Metazoa</taxon>
        <taxon>Spiralia</taxon>
        <taxon>Lophotrochozoa</taxon>
        <taxon>Mollusca</taxon>
        <taxon>Bivalvia</taxon>
        <taxon>Autobranchia</taxon>
        <taxon>Pteriomorphia</taxon>
        <taxon>Pterioida</taxon>
        <taxon>Pterioidea</taxon>
        <taxon>Pteriidae</taxon>
        <taxon>Pinctada</taxon>
    </lineage>
</organism>
<evidence type="ECO:0000256" key="6">
    <source>
        <dbReference type="ARBA" id="ARBA00022989"/>
    </source>
</evidence>
<evidence type="ECO:0000256" key="11">
    <source>
        <dbReference type="ARBA" id="ARBA00023224"/>
    </source>
</evidence>
<keyword evidence="9 13" id="KW-0472">Membrane</keyword>
<dbReference type="PANTHER" id="PTHR24240">
    <property type="entry name" value="OPSIN"/>
    <property type="match status" value="1"/>
</dbReference>
<keyword evidence="5" id="KW-0681">Retinal protein</keyword>
<protein>
    <recommendedName>
        <fullName evidence="14">G-protein coupled receptors family 1 profile domain-containing protein</fullName>
    </recommendedName>
</protein>
<feature type="transmembrane region" description="Helical" evidence="13">
    <location>
        <begin position="26"/>
        <end position="48"/>
    </location>
</feature>
<dbReference type="InterPro" id="IPR027430">
    <property type="entry name" value="Retinal_BS"/>
</dbReference>
<evidence type="ECO:0000256" key="13">
    <source>
        <dbReference type="SAM" id="Phobius"/>
    </source>
</evidence>
<evidence type="ECO:0000256" key="12">
    <source>
        <dbReference type="SAM" id="MobiDB-lite"/>
    </source>
</evidence>
<dbReference type="GO" id="GO:0004930">
    <property type="term" value="F:G protein-coupled receptor activity"/>
    <property type="evidence" value="ECO:0007669"/>
    <property type="project" value="UniProtKB-KW"/>
</dbReference>
<dbReference type="InterPro" id="IPR000276">
    <property type="entry name" value="GPCR_Rhodpsn"/>
</dbReference>
<evidence type="ECO:0000256" key="9">
    <source>
        <dbReference type="ARBA" id="ARBA00023136"/>
    </source>
</evidence>
<dbReference type="Pfam" id="PF00001">
    <property type="entry name" value="7tm_1"/>
    <property type="match status" value="1"/>
</dbReference>
<keyword evidence="16" id="KW-1185">Reference proteome</keyword>
<evidence type="ECO:0000256" key="3">
    <source>
        <dbReference type="ARBA" id="ARBA00022606"/>
    </source>
</evidence>
<dbReference type="GO" id="GO:0016020">
    <property type="term" value="C:membrane"/>
    <property type="evidence" value="ECO:0007669"/>
    <property type="project" value="UniProtKB-SubCell"/>
</dbReference>
<keyword evidence="4 13" id="KW-0812">Transmembrane</keyword>
<keyword evidence="6 13" id="KW-1133">Transmembrane helix</keyword>
<evidence type="ECO:0000256" key="10">
    <source>
        <dbReference type="ARBA" id="ARBA00023170"/>
    </source>
</evidence>
<dbReference type="PROSITE" id="PS00238">
    <property type="entry name" value="OPSIN"/>
    <property type="match status" value="1"/>
</dbReference>
<evidence type="ECO:0000256" key="2">
    <source>
        <dbReference type="ARBA" id="ARBA00022543"/>
    </source>
</evidence>
<dbReference type="InterPro" id="IPR050125">
    <property type="entry name" value="GPCR_opsins"/>
</dbReference>
<evidence type="ECO:0000256" key="1">
    <source>
        <dbReference type="ARBA" id="ARBA00004141"/>
    </source>
</evidence>
<dbReference type="PRINTS" id="PR00237">
    <property type="entry name" value="GPCRRHODOPSN"/>
</dbReference>
<accession>A0AA89C0W1</accession>
<keyword evidence="10" id="KW-0675">Receptor</keyword>
<dbReference type="InterPro" id="IPR017452">
    <property type="entry name" value="GPCR_Rhodpsn_7TM"/>
</dbReference>
<evidence type="ECO:0000256" key="4">
    <source>
        <dbReference type="ARBA" id="ARBA00022692"/>
    </source>
</evidence>
<dbReference type="SUPFAM" id="SSF81321">
    <property type="entry name" value="Family A G protein-coupled receptor-like"/>
    <property type="match status" value="1"/>
</dbReference>
<evidence type="ECO:0000256" key="7">
    <source>
        <dbReference type="ARBA" id="ARBA00022991"/>
    </source>
</evidence>